<evidence type="ECO:0000313" key="3">
    <source>
        <dbReference type="Proteomes" id="UP001595444"/>
    </source>
</evidence>
<organism evidence="2 3">
    <name type="scientific">Kordiimonas pumila</name>
    <dbReference type="NCBI Taxonomy" id="2161677"/>
    <lineage>
        <taxon>Bacteria</taxon>
        <taxon>Pseudomonadati</taxon>
        <taxon>Pseudomonadota</taxon>
        <taxon>Alphaproteobacteria</taxon>
        <taxon>Kordiimonadales</taxon>
        <taxon>Kordiimonadaceae</taxon>
        <taxon>Kordiimonas</taxon>
    </lineage>
</organism>
<gene>
    <name evidence="2" type="ORF">ACFOKA_08020</name>
</gene>
<proteinExistence type="predicted"/>
<dbReference type="Proteomes" id="UP001595444">
    <property type="component" value="Unassembled WGS sequence"/>
</dbReference>
<dbReference type="Pfam" id="PF10670">
    <property type="entry name" value="DUF4198"/>
    <property type="match status" value="1"/>
</dbReference>
<feature type="signal peptide" evidence="1">
    <location>
        <begin position="1"/>
        <end position="25"/>
    </location>
</feature>
<dbReference type="InterPro" id="IPR019613">
    <property type="entry name" value="DUF4198"/>
</dbReference>
<keyword evidence="3" id="KW-1185">Reference proteome</keyword>
<comment type="caution">
    <text evidence="2">The sequence shown here is derived from an EMBL/GenBank/DDBJ whole genome shotgun (WGS) entry which is preliminary data.</text>
</comment>
<name>A0ABV7D4M2_9PROT</name>
<reference evidence="3" key="1">
    <citation type="journal article" date="2019" name="Int. J. Syst. Evol. Microbiol.">
        <title>The Global Catalogue of Microorganisms (GCM) 10K type strain sequencing project: providing services to taxonomists for standard genome sequencing and annotation.</title>
        <authorList>
            <consortium name="The Broad Institute Genomics Platform"/>
            <consortium name="The Broad Institute Genome Sequencing Center for Infectious Disease"/>
            <person name="Wu L."/>
            <person name="Ma J."/>
        </authorList>
    </citation>
    <scope>NUCLEOTIDE SEQUENCE [LARGE SCALE GENOMIC DNA]</scope>
    <source>
        <strain evidence="3">KCTC 62164</strain>
    </source>
</reference>
<evidence type="ECO:0000256" key="1">
    <source>
        <dbReference type="SAM" id="SignalP"/>
    </source>
</evidence>
<accession>A0ABV7D4M2</accession>
<dbReference type="EMBL" id="JBHRSL010000004">
    <property type="protein sequence ID" value="MFC3051847.1"/>
    <property type="molecule type" value="Genomic_DNA"/>
</dbReference>
<feature type="chain" id="PRO_5045691128" evidence="1">
    <location>
        <begin position="26"/>
        <end position="289"/>
    </location>
</feature>
<dbReference type="RefSeq" id="WP_194215310.1">
    <property type="nucleotide sequence ID" value="NZ_CP061205.1"/>
</dbReference>
<evidence type="ECO:0000313" key="2">
    <source>
        <dbReference type="EMBL" id="MFC3051847.1"/>
    </source>
</evidence>
<keyword evidence="1" id="KW-0732">Signal</keyword>
<sequence>MMKNRIKALITGASAFAFLTVPAQAHTMWINVIPEFDKHVLAAIAYGDAMSGSELLTPDWWPMYIAEYDVIDPEGTRTALGVPQLVTKEKQKLSSGMEFQAGGDTGRRKFVIKPDTLKGTYQLYATTPVAHVINYMDKDGKPGFIDANLTKLPKGVKVTKEKLGVNLMKASFSVGAWSDPEPVGMPLEIVPLTDLHKTRVGDVVRFKVMLNGETLSDESHIVAYNMSFGDRWGLFSELKHGEGEFRVPVAGLWRVDVAYQGSSNDVDAYKSDKELPISIESSFVFNIKP</sequence>
<protein>
    <submittedName>
        <fullName evidence="2">DUF4198 domain-containing protein</fullName>
    </submittedName>
</protein>